<organism evidence="2 3">
    <name type="scientific">Aspergillus ibericus CBS 121593</name>
    <dbReference type="NCBI Taxonomy" id="1448316"/>
    <lineage>
        <taxon>Eukaryota</taxon>
        <taxon>Fungi</taxon>
        <taxon>Dikarya</taxon>
        <taxon>Ascomycota</taxon>
        <taxon>Pezizomycotina</taxon>
        <taxon>Eurotiomycetes</taxon>
        <taxon>Eurotiomycetidae</taxon>
        <taxon>Eurotiales</taxon>
        <taxon>Aspergillaceae</taxon>
        <taxon>Aspergillus</taxon>
        <taxon>Aspergillus subgen. Circumdati</taxon>
    </lineage>
</organism>
<reference evidence="2 3" key="1">
    <citation type="submission" date="2018-02" db="EMBL/GenBank/DDBJ databases">
        <title>The genomes of Aspergillus section Nigri reveals drivers in fungal speciation.</title>
        <authorList>
            <consortium name="DOE Joint Genome Institute"/>
            <person name="Vesth T.C."/>
            <person name="Nybo J."/>
            <person name="Theobald S."/>
            <person name="Brandl J."/>
            <person name="Frisvad J.C."/>
            <person name="Nielsen K.F."/>
            <person name="Lyhne E.K."/>
            <person name="Kogle M.E."/>
            <person name="Kuo A."/>
            <person name="Riley R."/>
            <person name="Clum A."/>
            <person name="Nolan M."/>
            <person name="Lipzen A."/>
            <person name="Salamov A."/>
            <person name="Henrissat B."/>
            <person name="Wiebenga A."/>
            <person name="De vries R.P."/>
            <person name="Grigoriev I.V."/>
            <person name="Mortensen U.H."/>
            <person name="Andersen M.R."/>
            <person name="Baker S.E."/>
        </authorList>
    </citation>
    <scope>NUCLEOTIDE SEQUENCE [LARGE SCALE GENOMIC DNA]</scope>
    <source>
        <strain evidence="2 3">CBS 121593</strain>
    </source>
</reference>
<dbReference type="RefSeq" id="XP_025577718.1">
    <property type="nucleotide sequence ID" value="XM_025723569.1"/>
</dbReference>
<accession>A0A395H669</accession>
<evidence type="ECO:0000256" key="1">
    <source>
        <dbReference type="SAM" id="MobiDB-lite"/>
    </source>
</evidence>
<dbReference type="EMBL" id="KZ824427">
    <property type="protein sequence ID" value="RAL03391.1"/>
    <property type="molecule type" value="Genomic_DNA"/>
</dbReference>
<dbReference type="VEuPathDB" id="FungiDB:BO80DRAFT_488272"/>
<dbReference type="AlphaFoldDB" id="A0A395H669"/>
<dbReference type="OrthoDB" id="4509321at2759"/>
<proteinExistence type="predicted"/>
<dbReference type="GeneID" id="37228434"/>
<dbReference type="Proteomes" id="UP000249402">
    <property type="component" value="Unassembled WGS sequence"/>
</dbReference>
<evidence type="ECO:0000313" key="3">
    <source>
        <dbReference type="Proteomes" id="UP000249402"/>
    </source>
</evidence>
<protein>
    <submittedName>
        <fullName evidence="2">Uncharacterized protein</fullName>
    </submittedName>
</protein>
<name>A0A395H669_9EURO</name>
<gene>
    <name evidence="2" type="ORF">BO80DRAFT_488272</name>
</gene>
<keyword evidence="3" id="KW-1185">Reference proteome</keyword>
<sequence length="310" mass="34951">MSSGKFKWSRENLISYLGGDENDLNTVKIELTNLLLDHGMMHRSCANLEGRVQQEKFILCNLPKIHPYVRSCTRQRLQGLMGLVSIIKRNYKSGERYKIAAARRSQSLQSGGEERINSEGELDDKANVITATNPGKSADESTVITEAPTHEDPIVIASHDTVETASTTTFNPIEHRHEGFLGAAEEQPLPNEVQMTSTNNRLTSNIKTEARNPPTNKQPPTSDSKSFNLSHSFLTRNIWVINETDPTRHGLCTIQELRTSPHHPSERIPNLNDLNFIDWIIIIKDQCGYDETIHRLEYRPASTVAPWESV</sequence>
<feature type="region of interest" description="Disordered" evidence="1">
    <location>
        <begin position="198"/>
        <end position="228"/>
    </location>
</feature>
<evidence type="ECO:0000313" key="2">
    <source>
        <dbReference type="EMBL" id="RAL03391.1"/>
    </source>
</evidence>